<evidence type="ECO:0000313" key="3">
    <source>
        <dbReference type="Proteomes" id="UP000203507"/>
    </source>
</evidence>
<feature type="region of interest" description="Disordered" evidence="1">
    <location>
        <begin position="472"/>
        <end position="584"/>
    </location>
</feature>
<dbReference type="EMBL" id="KX832224">
    <property type="protein sequence ID" value="ARR28808.1"/>
    <property type="molecule type" value="Genomic_DNA"/>
</dbReference>
<protein>
    <submittedName>
        <fullName evidence="2">Isomerase motif protein</fullName>
    </submittedName>
</protein>
<keyword evidence="3" id="KW-1185">Reference proteome</keyword>
<organism evidence="2">
    <name type="scientific">Ranid herpesvirus 3</name>
    <dbReference type="NCBI Taxonomy" id="1987509"/>
    <lineage>
        <taxon>Viruses</taxon>
        <taxon>Duplodnaviria</taxon>
        <taxon>Heunggongvirae</taxon>
        <taxon>Peploviricota</taxon>
        <taxon>Herviviricetes</taxon>
        <taxon>Herpesvirales</taxon>
        <taxon>Alloherpesviridae</taxon>
        <taxon>Batravirus</taxon>
        <taxon>Batravirus ranidallo3</taxon>
    </lineage>
</organism>
<evidence type="ECO:0000313" key="2">
    <source>
        <dbReference type="EMBL" id="ARR28808.1"/>
    </source>
</evidence>
<evidence type="ECO:0000256" key="1">
    <source>
        <dbReference type="SAM" id="MobiDB-lite"/>
    </source>
</evidence>
<dbReference type="GO" id="GO:0016853">
    <property type="term" value="F:isomerase activity"/>
    <property type="evidence" value="ECO:0007669"/>
    <property type="project" value="UniProtKB-KW"/>
</dbReference>
<name>A0A1X9T517_9VIRU</name>
<feature type="compositionally biased region" description="Low complexity" evidence="1">
    <location>
        <begin position="539"/>
        <end position="550"/>
    </location>
</feature>
<dbReference type="Proteomes" id="UP000203507">
    <property type="component" value="Segment"/>
</dbReference>
<dbReference type="RefSeq" id="YP_009362317.1">
    <property type="nucleotide sequence ID" value="NC_034618.1"/>
</dbReference>
<keyword evidence="2" id="KW-0413">Isomerase</keyword>
<feature type="compositionally biased region" description="Acidic residues" evidence="1">
    <location>
        <begin position="472"/>
        <end position="493"/>
    </location>
</feature>
<proteinExistence type="predicted"/>
<dbReference type="GeneID" id="32878142"/>
<sequence>MYRNLLKDFTGPRQTALAVQCHYRPAKIPSVESVKAPATSYARLLILKPHQAQNLAYLVLNKKSLREVLPYQRHEGKMPILISTLGIYIREINILRIVYLTDDGFYNELTSNGYEGLIYTRVAAHNFPDYMNGDITNTTPWVALLDKEEKQIRNTKTKDLICELLKITLNHQTYHPFAAVETPPHLKTSIGQMADQVIDTFNRSNNINDLNRLKNYVSTFNGAFFQVFKAEPRYDCFLHILCKHSINFLLNRRKITDLDIYPNRTAVFVGVMVLSKKVCPGYTYRLVCMESNGVILTCDTTTMSYTNTYMHIDEFKNSSLKTLIELESLQRHSRRTSQLQRKSLEMCFHVAILQTMCTVYENGGWMDSPNFLHNHLYNPYLSENPKLFICAKPLKHIVSHISFGLKLKEFPQYCEDPKEFLENSCNLTNRIENELKDNFNHRLISINQMSHDCNDDQLKSIIWTPTTLEDFDDYSDEDISDEESDEEDSDWNTETDYGQTDSDPDEVSDGAFSRPTTPEIAAIFRDDSAPVDQLPPTSPTSQQQNKTSSPAPRHHAKSYRTSKYLKPYPGSRPPRRNKQSKDQK</sequence>
<reference evidence="2" key="1">
    <citation type="journal article" date="2017" name="Vet. Pathol.">
        <title>Ranid Herpesvirus 3 and Proliferative Dermatitis in Free-Ranging Wild Common Frogs (Rana Temporaria).</title>
        <authorList>
            <person name="Origgi F.C."/>
            <person name="Schmidt B.R."/>
            <person name="Lohmann P."/>
            <person name="Otten P."/>
            <person name="Akdesir E."/>
            <person name="Gaschen V."/>
            <person name="Aguilar-Bultet L."/>
            <person name="Wahli T."/>
            <person name="Sattler U."/>
            <person name="Stoffel M.H."/>
        </authorList>
    </citation>
    <scope>NUCLEOTIDE SEQUENCE [LARGE SCALE GENOMIC DNA]</scope>
    <source>
        <strain evidence="2">FO1_2015</strain>
    </source>
</reference>
<accession>A0A1X9T517</accession>
<dbReference type="KEGG" id="vg:32878142"/>